<protein>
    <recommendedName>
        <fullName evidence="4">Secreted protein</fullName>
    </recommendedName>
</protein>
<proteinExistence type="predicted"/>
<dbReference type="RefSeq" id="XP_033654629.1">
    <property type="nucleotide sequence ID" value="XM_033794593.1"/>
</dbReference>
<feature type="signal peptide" evidence="1">
    <location>
        <begin position="1"/>
        <end position="25"/>
    </location>
</feature>
<gene>
    <name evidence="2" type="ORF">EI97DRAFT_308910</name>
</gene>
<feature type="chain" id="PRO_5025375318" description="Secreted protein" evidence="1">
    <location>
        <begin position="26"/>
        <end position="181"/>
    </location>
</feature>
<evidence type="ECO:0008006" key="4">
    <source>
        <dbReference type="Google" id="ProtNLM"/>
    </source>
</evidence>
<dbReference type="Proteomes" id="UP000800097">
    <property type="component" value="Unassembled WGS sequence"/>
</dbReference>
<evidence type="ECO:0000313" key="2">
    <source>
        <dbReference type="EMBL" id="KAF2277090.1"/>
    </source>
</evidence>
<dbReference type="EMBL" id="ML986491">
    <property type="protein sequence ID" value="KAF2277090.1"/>
    <property type="molecule type" value="Genomic_DNA"/>
</dbReference>
<accession>A0A6A6JKA9</accession>
<keyword evidence="3" id="KW-1185">Reference proteome</keyword>
<name>A0A6A6JKA9_WESOR</name>
<evidence type="ECO:0000256" key="1">
    <source>
        <dbReference type="SAM" id="SignalP"/>
    </source>
</evidence>
<sequence>MTFCRGGCVSLAVAFLWRCCGRAAADRRNAPVAVHWHLQPSQQPPIVFNNERDGSRPPPLWHWYAGGPTGIGARLFSSSTLLLPSHGDRSPRLPLHCPQLHALQTLFSITSPKATRRSTSIESCLGLTTRRPSRLLSYLGLSTGVNRGVPCYKAAAARVSTPALRKMTDMRSRGASPSFTI</sequence>
<dbReference type="GeneID" id="54547768"/>
<dbReference type="AlphaFoldDB" id="A0A6A6JKA9"/>
<evidence type="ECO:0000313" key="3">
    <source>
        <dbReference type="Proteomes" id="UP000800097"/>
    </source>
</evidence>
<organism evidence="2 3">
    <name type="scientific">Westerdykella ornata</name>
    <dbReference type="NCBI Taxonomy" id="318751"/>
    <lineage>
        <taxon>Eukaryota</taxon>
        <taxon>Fungi</taxon>
        <taxon>Dikarya</taxon>
        <taxon>Ascomycota</taxon>
        <taxon>Pezizomycotina</taxon>
        <taxon>Dothideomycetes</taxon>
        <taxon>Pleosporomycetidae</taxon>
        <taxon>Pleosporales</taxon>
        <taxon>Sporormiaceae</taxon>
        <taxon>Westerdykella</taxon>
    </lineage>
</organism>
<keyword evidence="1" id="KW-0732">Signal</keyword>
<reference evidence="2" key="1">
    <citation type="journal article" date="2020" name="Stud. Mycol.">
        <title>101 Dothideomycetes genomes: a test case for predicting lifestyles and emergence of pathogens.</title>
        <authorList>
            <person name="Haridas S."/>
            <person name="Albert R."/>
            <person name="Binder M."/>
            <person name="Bloem J."/>
            <person name="Labutti K."/>
            <person name="Salamov A."/>
            <person name="Andreopoulos B."/>
            <person name="Baker S."/>
            <person name="Barry K."/>
            <person name="Bills G."/>
            <person name="Bluhm B."/>
            <person name="Cannon C."/>
            <person name="Castanera R."/>
            <person name="Culley D."/>
            <person name="Daum C."/>
            <person name="Ezra D."/>
            <person name="Gonzalez J."/>
            <person name="Henrissat B."/>
            <person name="Kuo A."/>
            <person name="Liang C."/>
            <person name="Lipzen A."/>
            <person name="Lutzoni F."/>
            <person name="Magnuson J."/>
            <person name="Mondo S."/>
            <person name="Nolan M."/>
            <person name="Ohm R."/>
            <person name="Pangilinan J."/>
            <person name="Park H.-J."/>
            <person name="Ramirez L."/>
            <person name="Alfaro M."/>
            <person name="Sun H."/>
            <person name="Tritt A."/>
            <person name="Yoshinaga Y."/>
            <person name="Zwiers L.-H."/>
            <person name="Turgeon B."/>
            <person name="Goodwin S."/>
            <person name="Spatafora J."/>
            <person name="Crous P."/>
            <person name="Grigoriev I."/>
        </authorList>
    </citation>
    <scope>NUCLEOTIDE SEQUENCE</scope>
    <source>
        <strain evidence="2">CBS 379.55</strain>
    </source>
</reference>